<feature type="domain" description="C3H1-type" evidence="12">
    <location>
        <begin position="68"/>
        <end position="95"/>
    </location>
</feature>
<evidence type="ECO:0000256" key="6">
    <source>
        <dbReference type="ARBA" id="ARBA00022771"/>
    </source>
</evidence>
<keyword evidence="8 9" id="KW-0862">Zinc</keyword>
<evidence type="ECO:0000256" key="9">
    <source>
        <dbReference type="PROSITE-ProRule" id="PRU00723"/>
    </source>
</evidence>
<evidence type="ECO:0000256" key="4">
    <source>
        <dbReference type="ARBA" id="ARBA00022723"/>
    </source>
</evidence>
<protein>
    <recommendedName>
        <fullName evidence="2">RBR-type E3 ubiquitin transferase</fullName>
        <ecNumber evidence="2">2.3.2.31</ecNumber>
    </recommendedName>
</protein>
<evidence type="ECO:0000256" key="3">
    <source>
        <dbReference type="ARBA" id="ARBA00022679"/>
    </source>
</evidence>
<dbReference type="InterPro" id="IPR036855">
    <property type="entry name" value="Znf_CCCH_sf"/>
</dbReference>
<dbReference type="PANTHER" id="PTHR11685">
    <property type="entry name" value="RBR FAMILY RING FINGER AND IBR DOMAIN-CONTAINING"/>
    <property type="match status" value="1"/>
</dbReference>
<dbReference type="InterPro" id="IPR018957">
    <property type="entry name" value="Znf_C3HC4_RING-type"/>
</dbReference>
<comment type="caution">
    <text evidence="14">The sequence shown here is derived from an EMBL/GenBank/DDBJ whole genome shotgun (WGS) entry which is preliminary data.</text>
</comment>
<evidence type="ECO:0000313" key="14">
    <source>
        <dbReference type="EMBL" id="KAK4203925.1"/>
    </source>
</evidence>
<dbReference type="SMART" id="SM00647">
    <property type="entry name" value="IBR"/>
    <property type="match status" value="2"/>
</dbReference>
<evidence type="ECO:0000256" key="8">
    <source>
        <dbReference type="ARBA" id="ARBA00022833"/>
    </source>
</evidence>
<dbReference type="SUPFAM" id="SSF57850">
    <property type="entry name" value="RING/U-box"/>
    <property type="match status" value="2"/>
</dbReference>
<feature type="domain" description="C3H1-type" evidence="12">
    <location>
        <begin position="16"/>
        <end position="43"/>
    </location>
</feature>
<keyword evidence="3" id="KW-0808">Transferase</keyword>
<dbReference type="AlphaFoldDB" id="A0AAN6XNZ0"/>
<dbReference type="Pfam" id="PF22191">
    <property type="entry name" value="IBR_1"/>
    <property type="match status" value="1"/>
</dbReference>
<dbReference type="PROSITE" id="PS50089">
    <property type="entry name" value="ZF_RING_2"/>
    <property type="match status" value="1"/>
</dbReference>
<dbReference type="CDD" id="cd22585">
    <property type="entry name" value="Rcat_RBR_DEAH12-like"/>
    <property type="match status" value="1"/>
</dbReference>
<sequence>MNRQKTQLPLRPAVSRAAKQPCVFFARGHCRNGSSCSFSHDSTSGSATANPSTTDTNSRSVTKDATSTAPKAICHFYLKGACLKGAGCTFAHPTCGANPTPTVGSEAAPFGDDLVSGNDGSEDKHDDWTRQLGGGVIQFGDGAVVLKASLQSDFSAVRISQLPANSTPDTISQLLGGLGFTIAVDKIRLAPNLDPAHRVADVRVEDPTFAKRFIGVVDSQKGVSENNIRVIPISAPMPGGSGMHRVECKKVLCSWYRPFMTAWLNFTSSGLAEEIHKRYTSGRYKVLNMQVTSHPPKRSKAWTTVMLTEVPAEATESDITKPIPQNMSPRNVETGTPSFQYNAVVANALVKSKLMEVGPLEWWEDAVFGGKRAKAKARFQDDGDAAKAASLLNNWDLPFHKKGKLTVQAIYSARFKVQERIYQAIRPIINEHSTTWQAKKVYLAAYEPPRYSLLRVLRFEGEDNKAVAEAKRILEQILDGHLATDKGKPIWSPAFTVNGEVFQKIKEIEQLFGIVVIRNRKLSRVFLFGSKDKCEEAETRLAMIAQQDASTRNVIKLDPVQFAWACRGGFKSITEILGRKATFDIVSDPRQIVVTGSEADVKLANDMVKAQKEPSESPDAKQQDCSICWMEPENPITTDCGHTYCSDCFEQLCASAASSGKTDFKLQCEGDSSKCKEAFCLDFLQDHLSSQLFEDTLEASFNSYVSHRPDSLHYCPTPDCGQIYRAATGTFTCPNCLAPVCTTCYASHQGMTCADHKFVSSGGDIALKEVKERLGIKDCPKCKTAMEKTEGCDHMTCGGCGAHLCWKCLKTFGTSNECYAHMNRAHGGIGFHVPDEARW</sequence>
<dbReference type="PROSITE" id="PS50103">
    <property type="entry name" value="ZF_C3H1"/>
    <property type="match status" value="2"/>
</dbReference>
<dbReference type="GO" id="GO:0016567">
    <property type="term" value="P:protein ubiquitination"/>
    <property type="evidence" value="ECO:0007669"/>
    <property type="project" value="InterPro"/>
</dbReference>
<evidence type="ECO:0000259" key="13">
    <source>
        <dbReference type="PROSITE" id="PS51873"/>
    </source>
</evidence>
<feature type="domain" description="RING-type" evidence="13">
    <location>
        <begin position="621"/>
        <end position="836"/>
    </location>
</feature>
<dbReference type="Pfam" id="PF01485">
    <property type="entry name" value="IBR"/>
    <property type="match status" value="1"/>
</dbReference>
<dbReference type="Gene3D" id="4.10.1000.10">
    <property type="entry name" value="Zinc finger, CCCH-type"/>
    <property type="match status" value="1"/>
</dbReference>
<dbReference type="PROSITE" id="PS00028">
    <property type="entry name" value="ZINC_FINGER_C2H2_1"/>
    <property type="match status" value="1"/>
</dbReference>
<name>A0AAN6XNZ0_9PEZI</name>
<comment type="catalytic activity">
    <reaction evidence="1">
        <text>[E2 ubiquitin-conjugating enzyme]-S-ubiquitinyl-L-cysteine + [acceptor protein]-L-lysine = [E2 ubiquitin-conjugating enzyme]-L-cysteine + [acceptor protein]-N(6)-ubiquitinyl-L-lysine.</text>
        <dbReference type="EC" id="2.3.2.31"/>
    </reaction>
</comment>
<dbReference type="EC" id="2.3.2.31" evidence="2"/>
<keyword evidence="6 9" id="KW-0863">Zinc-finger</keyword>
<dbReference type="Proteomes" id="UP001303160">
    <property type="component" value="Unassembled WGS sequence"/>
</dbReference>
<dbReference type="InterPro" id="IPR031127">
    <property type="entry name" value="E3_UB_ligase_RBR"/>
</dbReference>
<reference evidence="14" key="1">
    <citation type="journal article" date="2023" name="Mol. Phylogenet. Evol.">
        <title>Genome-scale phylogeny and comparative genomics of the fungal order Sordariales.</title>
        <authorList>
            <person name="Hensen N."/>
            <person name="Bonometti L."/>
            <person name="Westerberg I."/>
            <person name="Brannstrom I.O."/>
            <person name="Guillou S."/>
            <person name="Cros-Aarteil S."/>
            <person name="Calhoun S."/>
            <person name="Haridas S."/>
            <person name="Kuo A."/>
            <person name="Mondo S."/>
            <person name="Pangilinan J."/>
            <person name="Riley R."/>
            <person name="LaButti K."/>
            <person name="Andreopoulos B."/>
            <person name="Lipzen A."/>
            <person name="Chen C."/>
            <person name="Yan M."/>
            <person name="Daum C."/>
            <person name="Ng V."/>
            <person name="Clum A."/>
            <person name="Steindorff A."/>
            <person name="Ohm R.A."/>
            <person name="Martin F."/>
            <person name="Silar P."/>
            <person name="Natvig D.O."/>
            <person name="Lalanne C."/>
            <person name="Gautier V."/>
            <person name="Ament-Velasquez S.L."/>
            <person name="Kruys A."/>
            <person name="Hutchinson M.I."/>
            <person name="Powell A.J."/>
            <person name="Barry K."/>
            <person name="Miller A.N."/>
            <person name="Grigoriev I.V."/>
            <person name="Debuchy R."/>
            <person name="Gladieux P."/>
            <person name="Hiltunen Thoren M."/>
            <person name="Johannesson H."/>
        </authorList>
    </citation>
    <scope>NUCLEOTIDE SEQUENCE</scope>
    <source>
        <strain evidence="14">CBS 315.58</strain>
    </source>
</reference>
<gene>
    <name evidence="14" type="ORF">QBC40DRAFT_261966</name>
</gene>
<dbReference type="InterPro" id="IPR001841">
    <property type="entry name" value="Znf_RING"/>
</dbReference>
<evidence type="ECO:0000256" key="5">
    <source>
        <dbReference type="ARBA" id="ARBA00022737"/>
    </source>
</evidence>
<dbReference type="PROSITE" id="PS51873">
    <property type="entry name" value="TRIAD"/>
    <property type="match status" value="1"/>
</dbReference>
<dbReference type="EMBL" id="MU863885">
    <property type="protein sequence ID" value="KAK4203925.1"/>
    <property type="molecule type" value="Genomic_DNA"/>
</dbReference>
<dbReference type="CDD" id="cd20335">
    <property type="entry name" value="BRcat_RBR"/>
    <property type="match status" value="1"/>
</dbReference>
<dbReference type="SUPFAM" id="SSF90229">
    <property type="entry name" value="CCCH zinc finger"/>
    <property type="match status" value="2"/>
</dbReference>
<feature type="domain" description="RING-type" evidence="11">
    <location>
        <begin position="625"/>
        <end position="672"/>
    </location>
</feature>
<reference evidence="14" key="2">
    <citation type="submission" date="2023-05" db="EMBL/GenBank/DDBJ databases">
        <authorList>
            <consortium name="Lawrence Berkeley National Laboratory"/>
            <person name="Steindorff A."/>
            <person name="Hensen N."/>
            <person name="Bonometti L."/>
            <person name="Westerberg I."/>
            <person name="Brannstrom I.O."/>
            <person name="Guillou S."/>
            <person name="Cros-Aarteil S."/>
            <person name="Calhoun S."/>
            <person name="Haridas S."/>
            <person name="Kuo A."/>
            <person name="Mondo S."/>
            <person name="Pangilinan J."/>
            <person name="Riley R."/>
            <person name="Labutti K."/>
            <person name="Andreopoulos B."/>
            <person name="Lipzen A."/>
            <person name="Chen C."/>
            <person name="Yanf M."/>
            <person name="Daum C."/>
            <person name="Ng V."/>
            <person name="Clum A."/>
            <person name="Ohm R."/>
            <person name="Martin F."/>
            <person name="Silar P."/>
            <person name="Natvig D."/>
            <person name="Lalanne C."/>
            <person name="Gautier V."/>
            <person name="Ament-Velasquez S.L."/>
            <person name="Kruys A."/>
            <person name="Hutchinson M.I."/>
            <person name="Powell A.J."/>
            <person name="Barry K."/>
            <person name="Miller A.N."/>
            <person name="Grigoriev I.V."/>
            <person name="Debuchy R."/>
            <person name="Gladieux P."/>
            <person name="Thoren M.H."/>
            <person name="Johannesson H."/>
        </authorList>
    </citation>
    <scope>NUCLEOTIDE SEQUENCE</scope>
    <source>
        <strain evidence="14">CBS 315.58</strain>
    </source>
</reference>
<dbReference type="Pfam" id="PF00642">
    <property type="entry name" value="zf-CCCH"/>
    <property type="match status" value="1"/>
</dbReference>
<dbReference type="GO" id="GO:0061630">
    <property type="term" value="F:ubiquitin protein ligase activity"/>
    <property type="evidence" value="ECO:0007669"/>
    <property type="project" value="UniProtKB-EC"/>
</dbReference>
<dbReference type="InterPro" id="IPR002867">
    <property type="entry name" value="IBR_dom"/>
</dbReference>
<accession>A0AAN6XNZ0</accession>
<dbReference type="InterPro" id="IPR000571">
    <property type="entry name" value="Znf_CCCH"/>
</dbReference>
<proteinExistence type="predicted"/>
<dbReference type="Pfam" id="PF00097">
    <property type="entry name" value="zf-C3HC4"/>
    <property type="match status" value="1"/>
</dbReference>
<organism evidence="14 15">
    <name type="scientific">Triangularia verruculosa</name>
    <dbReference type="NCBI Taxonomy" id="2587418"/>
    <lineage>
        <taxon>Eukaryota</taxon>
        <taxon>Fungi</taxon>
        <taxon>Dikarya</taxon>
        <taxon>Ascomycota</taxon>
        <taxon>Pezizomycotina</taxon>
        <taxon>Sordariomycetes</taxon>
        <taxon>Sordariomycetidae</taxon>
        <taxon>Sordariales</taxon>
        <taxon>Podosporaceae</taxon>
        <taxon>Triangularia</taxon>
    </lineage>
</organism>
<evidence type="ECO:0000259" key="12">
    <source>
        <dbReference type="PROSITE" id="PS50103"/>
    </source>
</evidence>
<dbReference type="CDD" id="cd16449">
    <property type="entry name" value="RING-HC"/>
    <property type="match status" value="1"/>
</dbReference>
<feature type="region of interest" description="Disordered" evidence="10">
    <location>
        <begin position="38"/>
        <end position="64"/>
    </location>
</feature>
<evidence type="ECO:0000256" key="10">
    <source>
        <dbReference type="SAM" id="MobiDB-lite"/>
    </source>
</evidence>
<feature type="zinc finger region" description="C3H1-type" evidence="9">
    <location>
        <begin position="68"/>
        <end position="95"/>
    </location>
</feature>
<dbReference type="Gene3D" id="1.20.120.1750">
    <property type="match status" value="1"/>
</dbReference>
<dbReference type="GO" id="GO:0008270">
    <property type="term" value="F:zinc ion binding"/>
    <property type="evidence" value="ECO:0007669"/>
    <property type="project" value="UniProtKB-KW"/>
</dbReference>
<evidence type="ECO:0000259" key="11">
    <source>
        <dbReference type="PROSITE" id="PS50089"/>
    </source>
</evidence>
<keyword evidence="5" id="KW-0677">Repeat</keyword>
<feature type="zinc finger region" description="C3H1-type" evidence="9">
    <location>
        <begin position="16"/>
        <end position="43"/>
    </location>
</feature>
<evidence type="ECO:0000256" key="7">
    <source>
        <dbReference type="ARBA" id="ARBA00022786"/>
    </source>
</evidence>
<keyword evidence="4 9" id="KW-0479">Metal-binding</keyword>
<evidence type="ECO:0000313" key="15">
    <source>
        <dbReference type="Proteomes" id="UP001303160"/>
    </source>
</evidence>
<keyword evidence="7" id="KW-0833">Ubl conjugation pathway</keyword>
<dbReference type="SMART" id="SM00356">
    <property type="entry name" value="ZnF_C3H1"/>
    <property type="match status" value="2"/>
</dbReference>
<keyword evidence="15" id="KW-1185">Reference proteome</keyword>
<dbReference type="Gene3D" id="3.30.40.10">
    <property type="entry name" value="Zinc/RING finger domain, C3HC4 (zinc finger)"/>
    <property type="match status" value="1"/>
</dbReference>
<dbReference type="InterPro" id="IPR013083">
    <property type="entry name" value="Znf_RING/FYVE/PHD"/>
</dbReference>
<evidence type="ECO:0000256" key="2">
    <source>
        <dbReference type="ARBA" id="ARBA00012251"/>
    </source>
</evidence>
<evidence type="ECO:0000256" key="1">
    <source>
        <dbReference type="ARBA" id="ARBA00001798"/>
    </source>
</evidence>
<dbReference type="InterPro" id="IPR013087">
    <property type="entry name" value="Znf_C2H2_type"/>
</dbReference>
<dbReference type="InterPro" id="IPR044066">
    <property type="entry name" value="TRIAD_supradom"/>
</dbReference>